<sequence length="254" mass="28272">MILVQPHISMEIFSPAYFLPPNETQLTGDIKEVFEDLGFHETGVELLAHSNGTVVSGWIIKAFPKLVKRSCLLDPICFALWEGHVCYNFLYSKPKTGLEKLLRFGMAEELGIAFYTRRHFNWPDAVLWPHQVPGFRDPKRFIVLLSGKDAIINASRIRRYLLEGGMADAFPLPSDTSNSSQGCDDEPLIQVEIDRQDSAPGSQNIGTSERIGNGGIIFDPEAAHGQALLPDHPYLKAILGWLEGNGIRMDNGPQ</sequence>
<evidence type="ECO:0000313" key="2">
    <source>
        <dbReference type="Proteomes" id="UP000325313"/>
    </source>
</evidence>
<dbReference type="EMBL" id="VDEP01000476">
    <property type="protein sequence ID" value="KAA1072797.1"/>
    <property type="molecule type" value="Genomic_DNA"/>
</dbReference>
<accession>A0A5B0M6K9</accession>
<evidence type="ECO:0000313" key="1">
    <source>
        <dbReference type="EMBL" id="KAA1072797.1"/>
    </source>
</evidence>
<dbReference type="PANTHER" id="PTHR37471">
    <property type="entry name" value="UNNAMED PRODUCT"/>
    <property type="match status" value="1"/>
</dbReference>
<gene>
    <name evidence="1" type="ORF">PGTUg99_050143</name>
</gene>
<dbReference type="AlphaFoldDB" id="A0A5B0M6K9"/>
<protein>
    <recommendedName>
        <fullName evidence="3">AB hydrolase-1 domain-containing protein</fullName>
    </recommendedName>
</protein>
<dbReference type="PANTHER" id="PTHR37471:SF1">
    <property type="entry name" value="AB HYDROLASE-1 DOMAIN-CONTAINING PROTEIN"/>
    <property type="match status" value="1"/>
</dbReference>
<organism evidence="1 2">
    <name type="scientific">Puccinia graminis f. sp. tritici</name>
    <dbReference type="NCBI Taxonomy" id="56615"/>
    <lineage>
        <taxon>Eukaryota</taxon>
        <taxon>Fungi</taxon>
        <taxon>Dikarya</taxon>
        <taxon>Basidiomycota</taxon>
        <taxon>Pucciniomycotina</taxon>
        <taxon>Pucciniomycetes</taxon>
        <taxon>Pucciniales</taxon>
        <taxon>Pucciniaceae</taxon>
        <taxon>Puccinia</taxon>
    </lineage>
</organism>
<dbReference type="InterPro" id="IPR029058">
    <property type="entry name" value="AB_hydrolase_fold"/>
</dbReference>
<proteinExistence type="predicted"/>
<comment type="caution">
    <text evidence="1">The sequence shown here is derived from an EMBL/GenBank/DDBJ whole genome shotgun (WGS) entry which is preliminary data.</text>
</comment>
<dbReference type="Proteomes" id="UP000325313">
    <property type="component" value="Unassembled WGS sequence"/>
</dbReference>
<reference evidence="1 2" key="1">
    <citation type="submission" date="2019-05" db="EMBL/GenBank/DDBJ databases">
        <title>Emergence of the Ug99 lineage of the wheat stem rust pathogen through somatic hybridization.</title>
        <authorList>
            <person name="Li F."/>
            <person name="Upadhyaya N.M."/>
            <person name="Sperschneider J."/>
            <person name="Matny O."/>
            <person name="Nguyen-Phuc H."/>
            <person name="Mago R."/>
            <person name="Raley C."/>
            <person name="Miller M.E."/>
            <person name="Silverstein K.A.T."/>
            <person name="Henningsen E."/>
            <person name="Hirsch C.D."/>
            <person name="Visser B."/>
            <person name="Pretorius Z.A."/>
            <person name="Steffenson B.J."/>
            <person name="Schwessinger B."/>
            <person name="Dodds P.N."/>
            <person name="Figueroa M."/>
        </authorList>
    </citation>
    <scope>NUCLEOTIDE SEQUENCE [LARGE SCALE GENOMIC DNA]</scope>
    <source>
        <strain evidence="1 2">Ug99</strain>
    </source>
</reference>
<dbReference type="SUPFAM" id="SSF53474">
    <property type="entry name" value="alpha/beta-Hydrolases"/>
    <property type="match status" value="1"/>
</dbReference>
<name>A0A5B0M6K9_PUCGR</name>
<evidence type="ECO:0008006" key="3">
    <source>
        <dbReference type="Google" id="ProtNLM"/>
    </source>
</evidence>